<dbReference type="EMBL" id="MH536811">
    <property type="protein sequence ID" value="AXG66175.1"/>
    <property type="molecule type" value="Genomic_DNA"/>
</dbReference>
<organism evidence="2 3">
    <name type="scientific">Streptomyces phage Annadreamy</name>
    <dbReference type="NCBI Taxonomy" id="2250335"/>
    <lineage>
        <taxon>Viruses</taxon>
        <taxon>Duplodnaviria</taxon>
        <taxon>Heunggongvirae</taxon>
        <taxon>Uroviricota</taxon>
        <taxon>Caudoviricetes</taxon>
        <taxon>Stanwilliamsviridae</taxon>
        <taxon>Loccivirinae</taxon>
        <taxon>Annadreamyvirus</taxon>
        <taxon>Annadreamyvirus annadreamy</taxon>
    </lineage>
</organism>
<dbReference type="Proteomes" id="UP000259354">
    <property type="component" value="Segment"/>
</dbReference>
<gene>
    <name evidence="2" type="primary">54</name>
    <name evidence="2" type="ORF">SEA_ANNADREAMY_54</name>
</gene>
<protein>
    <submittedName>
        <fullName evidence="2">Uncharacterized protein</fullName>
    </submittedName>
</protein>
<feature type="compositionally biased region" description="Polar residues" evidence="1">
    <location>
        <begin position="96"/>
        <end position="106"/>
    </location>
</feature>
<accession>A0A345GTA3</accession>
<dbReference type="RefSeq" id="YP_009839020.1">
    <property type="nucleotide sequence ID" value="NC_048719.1"/>
</dbReference>
<name>A0A345GTA3_9CAUD</name>
<evidence type="ECO:0000256" key="1">
    <source>
        <dbReference type="SAM" id="MobiDB-lite"/>
    </source>
</evidence>
<dbReference type="GeneID" id="55609197"/>
<evidence type="ECO:0000313" key="2">
    <source>
        <dbReference type="EMBL" id="AXG66175.1"/>
    </source>
</evidence>
<evidence type="ECO:0000313" key="3">
    <source>
        <dbReference type="Proteomes" id="UP000259354"/>
    </source>
</evidence>
<feature type="region of interest" description="Disordered" evidence="1">
    <location>
        <begin position="83"/>
        <end position="106"/>
    </location>
</feature>
<proteinExistence type="predicted"/>
<keyword evidence="3" id="KW-1185">Reference proteome</keyword>
<dbReference type="KEGG" id="vg:55609197"/>
<sequence length="106" mass="12369">MHKTIKRFGFEGKVNDDADFPRIRAQYESLILREMRELGYVPVLDLGPYWSTEYVKPEDAYEFVLSVYGVYLGRRRSWEVEGISNGREIKRPTPPTKSKQPSEPAE</sequence>
<reference evidence="2 3" key="1">
    <citation type="submission" date="2018-06" db="EMBL/GenBank/DDBJ databases">
        <authorList>
            <person name="Moussa A."/>
            <person name="Couoh J.M."/>
            <person name="Harbem L."/>
            <person name="Okocha J.C."/>
            <person name="Taylor D."/>
            <person name="Teutsch A.B."/>
            <person name="Smith B.R."/>
            <person name="Suri N."/>
            <person name="Layton S.R."/>
            <person name="Kim T."/>
            <person name="Hughes L.E."/>
            <person name="Garlena R.A."/>
            <person name="Russell D.A."/>
            <person name="Pope W.H."/>
            <person name="Jacobs-Sera D."/>
            <person name="Hatfull G.F."/>
        </authorList>
    </citation>
    <scope>NUCLEOTIDE SEQUENCE [LARGE SCALE GENOMIC DNA]</scope>
</reference>